<organism evidence="3 4">
    <name type="scientific">Mycobacterium botniense</name>
    <dbReference type="NCBI Taxonomy" id="84962"/>
    <lineage>
        <taxon>Bacteria</taxon>
        <taxon>Bacillati</taxon>
        <taxon>Actinomycetota</taxon>
        <taxon>Actinomycetes</taxon>
        <taxon>Mycobacteriales</taxon>
        <taxon>Mycobacteriaceae</taxon>
        <taxon>Mycobacterium</taxon>
    </lineage>
</organism>
<protein>
    <submittedName>
        <fullName evidence="3">Uncharacterized protein</fullName>
    </submittedName>
</protein>
<dbReference type="RefSeq" id="WP_174813291.1">
    <property type="nucleotide sequence ID" value="NZ_BLKW01000004.1"/>
</dbReference>
<feature type="transmembrane region" description="Helical" evidence="2">
    <location>
        <begin position="98"/>
        <end position="114"/>
    </location>
</feature>
<keyword evidence="2" id="KW-1133">Transmembrane helix</keyword>
<name>A0A7I9XYX8_9MYCO</name>
<evidence type="ECO:0000256" key="2">
    <source>
        <dbReference type="SAM" id="Phobius"/>
    </source>
</evidence>
<dbReference type="Proteomes" id="UP000465361">
    <property type="component" value="Unassembled WGS sequence"/>
</dbReference>
<proteinExistence type="predicted"/>
<reference evidence="3 4" key="1">
    <citation type="journal article" date="2019" name="Emerg. Microbes Infect.">
        <title>Comprehensive subspecies identification of 175 nontuberculous mycobacteria species based on 7547 genomic profiles.</title>
        <authorList>
            <person name="Matsumoto Y."/>
            <person name="Kinjo T."/>
            <person name="Motooka D."/>
            <person name="Nabeya D."/>
            <person name="Jung N."/>
            <person name="Uechi K."/>
            <person name="Horii T."/>
            <person name="Iida T."/>
            <person name="Fujita J."/>
            <person name="Nakamura S."/>
        </authorList>
    </citation>
    <scope>NUCLEOTIDE SEQUENCE [LARGE SCALE GENOMIC DNA]</scope>
    <source>
        <strain evidence="3 4">JCM 17322</strain>
    </source>
</reference>
<feature type="transmembrane region" description="Helical" evidence="2">
    <location>
        <begin position="38"/>
        <end position="62"/>
    </location>
</feature>
<accession>A0A7I9XYX8</accession>
<feature type="compositionally biased region" description="Basic residues" evidence="1">
    <location>
        <begin position="1"/>
        <end position="11"/>
    </location>
</feature>
<keyword evidence="4" id="KW-1185">Reference proteome</keyword>
<feature type="region of interest" description="Disordered" evidence="1">
    <location>
        <begin position="1"/>
        <end position="29"/>
    </location>
</feature>
<feature type="transmembrane region" description="Helical" evidence="2">
    <location>
        <begin position="126"/>
        <end position="146"/>
    </location>
</feature>
<dbReference type="AlphaFoldDB" id="A0A7I9XYX8"/>
<evidence type="ECO:0000313" key="3">
    <source>
        <dbReference type="EMBL" id="GFG75014.1"/>
    </source>
</evidence>
<evidence type="ECO:0000313" key="4">
    <source>
        <dbReference type="Proteomes" id="UP000465361"/>
    </source>
</evidence>
<gene>
    <name evidence="3" type="ORF">MBOT_23790</name>
</gene>
<feature type="transmembrane region" description="Helical" evidence="2">
    <location>
        <begin position="68"/>
        <end position="86"/>
    </location>
</feature>
<keyword evidence="2" id="KW-0472">Membrane</keyword>
<sequence>MGNRLSGRRTRQRPDLITTKTSAGPAADAGTTDPAIRIVVLTLLAVDGILSALTAALLMPAYIGAVPFPVSALISGLVNAALVWAARGWTRSARVAGLPLWTWLLTVTVMSLGGPGDDIILGGRGVLAYSVLLLIAFGVVPPAWVLRPRRSGRRPDRAEPRPG</sequence>
<comment type="caution">
    <text evidence="3">The sequence shown here is derived from an EMBL/GenBank/DDBJ whole genome shotgun (WGS) entry which is preliminary data.</text>
</comment>
<keyword evidence="2" id="KW-0812">Transmembrane</keyword>
<dbReference type="EMBL" id="BLKW01000004">
    <property type="protein sequence ID" value="GFG75014.1"/>
    <property type="molecule type" value="Genomic_DNA"/>
</dbReference>
<evidence type="ECO:0000256" key="1">
    <source>
        <dbReference type="SAM" id="MobiDB-lite"/>
    </source>
</evidence>